<reference evidence="3 5" key="1">
    <citation type="submission" date="2016-01" db="EMBL/GenBank/DDBJ databases">
        <title>Genome sequence of the acidophilic iron oxidising Ferrovum strain Z-31.</title>
        <authorList>
            <person name="Poehlein A."/>
            <person name="Ullrich S.R."/>
            <person name="Schloemann M."/>
            <person name="Muehling M."/>
            <person name="Daniel R."/>
        </authorList>
    </citation>
    <scope>NUCLEOTIDE SEQUENCE [LARGE SCALE GENOMIC DNA]</scope>
    <source>
        <strain evidence="3 5">Z-31</strain>
    </source>
</reference>
<evidence type="ECO:0000256" key="2">
    <source>
        <dbReference type="SAM" id="SignalP"/>
    </source>
</evidence>
<dbReference type="EMBL" id="LRRD01000013">
    <property type="protein sequence ID" value="KXW58520.1"/>
    <property type="molecule type" value="Genomic_DNA"/>
</dbReference>
<dbReference type="EMBL" id="CP071137">
    <property type="protein sequence ID" value="QWY76374.1"/>
    <property type="molecule type" value="Genomic_DNA"/>
</dbReference>
<reference evidence="4" key="2">
    <citation type="submission" date="2021-02" db="EMBL/GenBank/DDBJ databases">
        <title>Comparative genomics of Ferrovum myxofaciens strains, predominant extremophile bacteria forming large biofilm stalactites in acid mine ecosystems.</title>
        <authorList>
            <person name="Burkartova K."/>
            <person name="Ridl J."/>
            <person name="Pajer P."/>
            <person name="Falteisek L."/>
        </authorList>
    </citation>
    <scope>NUCLEOTIDE SEQUENCE</scope>
    <source>
        <strain evidence="4">MI1III</strain>
    </source>
</reference>
<feature type="chain" id="PRO_5036648776" evidence="2">
    <location>
        <begin position="24"/>
        <end position="153"/>
    </location>
</feature>
<name>A0A859ABC9_9PROT</name>
<dbReference type="Gene3D" id="2.20.130.30">
    <property type="entry name" value="Protein of unknown function DUF2782"/>
    <property type="match status" value="1"/>
</dbReference>
<dbReference type="PATRIC" id="fig|1789004.3.peg.934"/>
<dbReference type="Pfam" id="PF11191">
    <property type="entry name" value="DUF2782"/>
    <property type="match status" value="1"/>
</dbReference>
<keyword evidence="5" id="KW-1185">Reference proteome</keyword>
<organism evidence="3 5">
    <name type="scientific">Ferrovum myxofaciens</name>
    <dbReference type="NCBI Taxonomy" id="416213"/>
    <lineage>
        <taxon>Bacteria</taxon>
        <taxon>Pseudomonadati</taxon>
        <taxon>Pseudomonadota</taxon>
        <taxon>Betaproteobacteria</taxon>
        <taxon>Ferrovales</taxon>
        <taxon>Ferrovaceae</taxon>
        <taxon>Ferrovum</taxon>
    </lineage>
</organism>
<feature type="signal peptide" evidence="2">
    <location>
        <begin position="1"/>
        <end position="23"/>
    </location>
</feature>
<gene>
    <name evidence="3" type="ORF">FEMY_09190</name>
    <name evidence="4" type="ORF">JZL65_07580</name>
</gene>
<accession>A0A149VZ68</accession>
<evidence type="ECO:0000313" key="5">
    <source>
        <dbReference type="Proteomes" id="UP000075653"/>
    </source>
</evidence>
<proteinExistence type="predicted"/>
<dbReference type="Proteomes" id="UP000075653">
    <property type="component" value="Unassembled WGS sequence"/>
</dbReference>
<dbReference type="Proteomes" id="UP000683551">
    <property type="component" value="Chromosome"/>
</dbReference>
<feature type="compositionally biased region" description="Polar residues" evidence="1">
    <location>
        <begin position="54"/>
        <end position="64"/>
    </location>
</feature>
<keyword evidence="2" id="KW-0732">Signal</keyword>
<feature type="compositionally biased region" description="Low complexity" evidence="1">
    <location>
        <begin position="65"/>
        <end position="81"/>
    </location>
</feature>
<protein>
    <submittedName>
        <fullName evidence="4">DUF2782 domain-containing protein</fullName>
    </submittedName>
</protein>
<dbReference type="AlphaFoldDB" id="A0A859ABC9"/>
<sequence>MTSFFRLLFLIGLVALGVQSSFAEEPLPPLGSDTPLPPTLDDSSVDAPEAPPKESSSGPVQATHSAPPTQKSPSPPQSGSADANDTNAQVTIVERDSATFEEYRIRGRLYKIKVTPKVGPPYYLIDEDGSGIWHQRDVIEDYVQPPQWVIFEF</sequence>
<evidence type="ECO:0000313" key="3">
    <source>
        <dbReference type="EMBL" id="KXW58520.1"/>
    </source>
</evidence>
<evidence type="ECO:0000313" key="4">
    <source>
        <dbReference type="EMBL" id="QWY76374.1"/>
    </source>
</evidence>
<evidence type="ECO:0000256" key="1">
    <source>
        <dbReference type="SAM" id="MobiDB-lite"/>
    </source>
</evidence>
<feature type="region of interest" description="Disordered" evidence="1">
    <location>
        <begin position="27"/>
        <end position="90"/>
    </location>
</feature>
<dbReference type="InterPro" id="IPR021357">
    <property type="entry name" value="DUF2782"/>
</dbReference>
<dbReference type="RefSeq" id="WP_062187816.1">
    <property type="nucleotide sequence ID" value="NZ_CP053675.1"/>
</dbReference>
<accession>A0A859ABC9</accession>